<keyword evidence="2" id="KW-1185">Reference proteome</keyword>
<proteinExistence type="predicted"/>
<accession>A0A445EIF2</accession>
<evidence type="ECO:0000313" key="2">
    <source>
        <dbReference type="Proteomes" id="UP000289738"/>
    </source>
</evidence>
<sequence>MARKSLIEREKKRKKLEQKYYLIRRSSKKEISKVPSLSQKWEIHLSSAGGS</sequence>
<protein>
    <recommendedName>
        <fullName evidence="3">Ribosomal protein S14</fullName>
    </recommendedName>
</protein>
<organism evidence="1 2">
    <name type="scientific">Arachis hypogaea</name>
    <name type="common">Peanut</name>
    <dbReference type="NCBI Taxonomy" id="3818"/>
    <lineage>
        <taxon>Eukaryota</taxon>
        <taxon>Viridiplantae</taxon>
        <taxon>Streptophyta</taxon>
        <taxon>Embryophyta</taxon>
        <taxon>Tracheophyta</taxon>
        <taxon>Spermatophyta</taxon>
        <taxon>Magnoliopsida</taxon>
        <taxon>eudicotyledons</taxon>
        <taxon>Gunneridae</taxon>
        <taxon>Pentapetalae</taxon>
        <taxon>rosids</taxon>
        <taxon>fabids</taxon>
        <taxon>Fabales</taxon>
        <taxon>Fabaceae</taxon>
        <taxon>Papilionoideae</taxon>
        <taxon>50 kb inversion clade</taxon>
        <taxon>dalbergioids sensu lato</taxon>
        <taxon>Dalbergieae</taxon>
        <taxon>Pterocarpus clade</taxon>
        <taxon>Arachis</taxon>
    </lineage>
</organism>
<dbReference type="AlphaFoldDB" id="A0A445EIF2"/>
<evidence type="ECO:0008006" key="3">
    <source>
        <dbReference type="Google" id="ProtNLM"/>
    </source>
</evidence>
<comment type="caution">
    <text evidence="1">The sequence shown here is derived from an EMBL/GenBank/DDBJ whole genome shotgun (WGS) entry which is preliminary data.</text>
</comment>
<dbReference type="Gene3D" id="1.10.287.1480">
    <property type="match status" value="1"/>
</dbReference>
<dbReference type="Proteomes" id="UP000289738">
    <property type="component" value="Chromosome A02"/>
</dbReference>
<name>A0A445EIF2_ARAHY</name>
<gene>
    <name evidence="1" type="ORF">Ahy_A02g009905</name>
</gene>
<dbReference type="EMBL" id="SDMP01000002">
    <property type="protein sequence ID" value="RYR75237.1"/>
    <property type="molecule type" value="Genomic_DNA"/>
</dbReference>
<evidence type="ECO:0000313" key="1">
    <source>
        <dbReference type="EMBL" id="RYR75237.1"/>
    </source>
</evidence>
<reference evidence="1 2" key="1">
    <citation type="submission" date="2019-01" db="EMBL/GenBank/DDBJ databases">
        <title>Sequencing of cultivated peanut Arachis hypogaea provides insights into genome evolution and oil improvement.</title>
        <authorList>
            <person name="Chen X."/>
        </authorList>
    </citation>
    <scope>NUCLEOTIDE SEQUENCE [LARGE SCALE GENOMIC DNA]</scope>
    <source>
        <strain evidence="2">cv. Fuhuasheng</strain>
        <tissue evidence="1">Leaves</tissue>
    </source>
</reference>
<dbReference type="STRING" id="3818.A0A445EIF2"/>